<dbReference type="OMA" id="HIIFFES"/>
<name>A0A0G4J1X0_PLABS</name>
<dbReference type="SUPFAM" id="SSF51445">
    <property type="entry name" value="(Trans)glycosidases"/>
    <property type="match status" value="1"/>
</dbReference>
<dbReference type="GO" id="GO:0000272">
    <property type="term" value="P:polysaccharide catabolic process"/>
    <property type="evidence" value="ECO:0007669"/>
    <property type="project" value="InterPro"/>
</dbReference>
<dbReference type="InterPro" id="IPR017853">
    <property type="entry name" value="GH"/>
</dbReference>
<feature type="domain" description="Glycoside hydrolase family 5 C-terminal" evidence="7">
    <location>
        <begin position="417"/>
        <end position="480"/>
    </location>
</feature>
<dbReference type="GO" id="GO:1901136">
    <property type="term" value="P:carbohydrate derivative catabolic process"/>
    <property type="evidence" value="ECO:0007669"/>
    <property type="project" value="UniProtKB-ARBA"/>
</dbReference>
<keyword evidence="2 4" id="KW-0378">Hydrolase</keyword>
<gene>
    <name evidence="8" type="ORF">PBRA_002176</name>
</gene>
<evidence type="ECO:0000256" key="4">
    <source>
        <dbReference type="RuleBase" id="RU361153"/>
    </source>
</evidence>
<evidence type="ECO:0000313" key="8">
    <source>
        <dbReference type="EMBL" id="CEP01570.1"/>
    </source>
</evidence>
<dbReference type="InterPro" id="IPR052066">
    <property type="entry name" value="Glycosphingolipid_Hydrolases"/>
</dbReference>
<dbReference type="EMBL" id="CDSF01000112">
    <property type="protein sequence ID" value="CEP01570.1"/>
    <property type="molecule type" value="Genomic_DNA"/>
</dbReference>
<feature type="domain" description="Glycoside hydrolase family 5" evidence="6">
    <location>
        <begin position="78"/>
        <end position="383"/>
    </location>
</feature>
<evidence type="ECO:0000256" key="1">
    <source>
        <dbReference type="ARBA" id="ARBA00005641"/>
    </source>
</evidence>
<dbReference type="GO" id="GO:0016042">
    <property type="term" value="P:lipid catabolic process"/>
    <property type="evidence" value="ECO:0007669"/>
    <property type="project" value="UniProtKB-ARBA"/>
</dbReference>
<organism evidence="8 9">
    <name type="scientific">Plasmodiophora brassicae</name>
    <name type="common">Clubroot disease agent</name>
    <dbReference type="NCBI Taxonomy" id="37360"/>
    <lineage>
        <taxon>Eukaryota</taxon>
        <taxon>Sar</taxon>
        <taxon>Rhizaria</taxon>
        <taxon>Endomyxa</taxon>
        <taxon>Phytomyxea</taxon>
        <taxon>Plasmodiophorida</taxon>
        <taxon>Plasmodiophoridae</taxon>
        <taxon>Plasmodiophora</taxon>
    </lineage>
</organism>
<evidence type="ECO:0000313" key="9">
    <source>
        <dbReference type="Proteomes" id="UP000039324"/>
    </source>
</evidence>
<dbReference type="InterPro" id="IPR013780">
    <property type="entry name" value="Glyco_hydro_b"/>
</dbReference>
<protein>
    <recommendedName>
        <fullName evidence="10">Glycoside hydrolase family 5 domain-containing protein</fullName>
    </recommendedName>
</protein>
<evidence type="ECO:0000256" key="2">
    <source>
        <dbReference type="ARBA" id="ARBA00022801"/>
    </source>
</evidence>
<proteinExistence type="inferred from homology"/>
<reference evidence="8 9" key="1">
    <citation type="submission" date="2015-02" db="EMBL/GenBank/DDBJ databases">
        <authorList>
            <person name="Chooi Y.-H."/>
        </authorList>
    </citation>
    <scope>NUCLEOTIDE SEQUENCE [LARGE SCALE GENOMIC DNA]</scope>
    <source>
        <strain evidence="8">E3</strain>
    </source>
</reference>
<dbReference type="PANTHER" id="PTHR31308:SF3">
    <property type="entry name" value="ENDOGLYCOCERAMIDASE"/>
    <property type="match status" value="1"/>
</dbReference>
<dbReference type="Gene3D" id="2.60.40.1180">
    <property type="entry name" value="Golgi alpha-mannosidase II"/>
    <property type="match status" value="1"/>
</dbReference>
<dbReference type="InterPro" id="IPR001547">
    <property type="entry name" value="Glyco_hydro_5"/>
</dbReference>
<dbReference type="Gene3D" id="3.20.20.80">
    <property type="entry name" value="Glycosidases"/>
    <property type="match status" value="1"/>
</dbReference>
<dbReference type="AlphaFoldDB" id="A0A0G4J1X0"/>
<evidence type="ECO:0000259" key="6">
    <source>
        <dbReference type="Pfam" id="PF00150"/>
    </source>
</evidence>
<evidence type="ECO:0000259" key="7">
    <source>
        <dbReference type="Pfam" id="PF18564"/>
    </source>
</evidence>
<dbReference type="Proteomes" id="UP000039324">
    <property type="component" value="Unassembled WGS sequence"/>
</dbReference>
<feature type="signal peptide" evidence="5">
    <location>
        <begin position="1"/>
        <end position="29"/>
    </location>
</feature>
<evidence type="ECO:0008006" key="10">
    <source>
        <dbReference type="Google" id="ProtNLM"/>
    </source>
</evidence>
<dbReference type="Pfam" id="PF18564">
    <property type="entry name" value="Glyco_hydro_5_C"/>
    <property type="match status" value="1"/>
</dbReference>
<sequence length="506" mass="55474">MSSSPVMWRQVLILAAVVDLLLLVGCGWADRILVGSNRRLVDDAGRERFFHGVNAVYKSRPYIPRTDQFDPQRSLVDQDFSLLRDLGINAIRLGVMWPGIEPTRGVYNETYLQVALNIVNRAVSYGIHSIVDFHQVRRVTDVLSEKYCGEGVPLWAADTSTDFPMPLQAEAFPVDANGVPSPDDCGKHFWPYYQFTYAAAAGYQALYDNVDGRADAFAKYWGRVAALYKGNDAVIGVELFNEPFAGDVFRFPMLLFPGAATRANLEPLYDLAAGSIRAADPSRVIMFSTTTWADTVAKPLGGSAFSRVPGGNDHVGTSVLAFHYYDPPNVGDMGDYFQWQMETAQSLQTPAFVTEVGLNPMMAPVADLMDRHLLSWAAWDFKEFGGADAGGTCTGCDSGVMMANGTIIVENVRALSRTYAQAVAGSTIVNQFNSADSSFVLQYIASPDIQAPTLVYVASKWHYPKGYQITVMPSSAHYQMRPFDILELSVNASAGGTFVHLQIHAS</sequence>
<evidence type="ECO:0000256" key="5">
    <source>
        <dbReference type="SAM" id="SignalP"/>
    </source>
</evidence>
<evidence type="ECO:0000256" key="3">
    <source>
        <dbReference type="ARBA" id="ARBA00023295"/>
    </source>
</evidence>
<dbReference type="InterPro" id="IPR041036">
    <property type="entry name" value="GH5_C"/>
</dbReference>
<keyword evidence="5" id="KW-0732">Signal</keyword>
<dbReference type="GO" id="GO:0004553">
    <property type="term" value="F:hydrolase activity, hydrolyzing O-glycosyl compounds"/>
    <property type="evidence" value="ECO:0007669"/>
    <property type="project" value="InterPro"/>
</dbReference>
<keyword evidence="9" id="KW-1185">Reference proteome</keyword>
<keyword evidence="3 4" id="KW-0326">Glycosidase</keyword>
<dbReference type="OrthoDB" id="1887033at2759"/>
<feature type="chain" id="PRO_5005193388" description="Glycoside hydrolase family 5 domain-containing protein" evidence="5">
    <location>
        <begin position="30"/>
        <end position="506"/>
    </location>
</feature>
<dbReference type="PANTHER" id="PTHR31308">
    <property type="match status" value="1"/>
</dbReference>
<comment type="similarity">
    <text evidence="1 4">Belongs to the glycosyl hydrolase 5 (cellulase A) family.</text>
</comment>
<accession>A0A0G4J1X0</accession>
<dbReference type="Pfam" id="PF00150">
    <property type="entry name" value="Cellulase"/>
    <property type="match status" value="1"/>
</dbReference>